<evidence type="ECO:0008006" key="3">
    <source>
        <dbReference type="Google" id="ProtNLM"/>
    </source>
</evidence>
<dbReference type="OrthoDB" id="2742630at2759"/>
<evidence type="ECO:0000313" key="2">
    <source>
        <dbReference type="Proteomes" id="UP000765509"/>
    </source>
</evidence>
<gene>
    <name evidence="1" type="ORF">O181_062009</name>
</gene>
<accession>A0A9Q3I154</accession>
<organism evidence="1 2">
    <name type="scientific">Austropuccinia psidii MF-1</name>
    <dbReference type="NCBI Taxonomy" id="1389203"/>
    <lineage>
        <taxon>Eukaryota</taxon>
        <taxon>Fungi</taxon>
        <taxon>Dikarya</taxon>
        <taxon>Basidiomycota</taxon>
        <taxon>Pucciniomycotina</taxon>
        <taxon>Pucciniomycetes</taxon>
        <taxon>Pucciniales</taxon>
        <taxon>Sphaerophragmiaceae</taxon>
        <taxon>Austropuccinia</taxon>
    </lineage>
</organism>
<name>A0A9Q3I154_9BASI</name>
<dbReference type="Proteomes" id="UP000765509">
    <property type="component" value="Unassembled WGS sequence"/>
</dbReference>
<reference evidence="1" key="1">
    <citation type="submission" date="2021-03" db="EMBL/GenBank/DDBJ databases">
        <title>Draft genome sequence of rust myrtle Austropuccinia psidii MF-1, a brazilian biotype.</title>
        <authorList>
            <person name="Quecine M.C."/>
            <person name="Pachon D.M.R."/>
            <person name="Bonatelli M.L."/>
            <person name="Correr F.H."/>
            <person name="Franceschini L.M."/>
            <person name="Leite T.F."/>
            <person name="Margarido G.R.A."/>
            <person name="Almeida C.A."/>
            <person name="Ferrarezi J.A."/>
            <person name="Labate C.A."/>
        </authorList>
    </citation>
    <scope>NUCLEOTIDE SEQUENCE</scope>
    <source>
        <strain evidence="1">MF-1</strain>
    </source>
</reference>
<comment type="caution">
    <text evidence="1">The sequence shown here is derived from an EMBL/GenBank/DDBJ whole genome shotgun (WGS) entry which is preliminary data.</text>
</comment>
<sequence>MTSETHETEKNNISLNSDHQTIKTKIMKWNFLFGHIGLQQIQKLLVKSAPECLLASKQEIKDCEVCLLGKEPMLNERLVIPLNLLVADLMGPFDVLMIHGGHYAINIWDVTSTYGKCHILSNKSDTSKR</sequence>
<dbReference type="EMBL" id="AVOT02029449">
    <property type="protein sequence ID" value="MBW0522294.1"/>
    <property type="molecule type" value="Genomic_DNA"/>
</dbReference>
<keyword evidence="2" id="KW-1185">Reference proteome</keyword>
<evidence type="ECO:0000313" key="1">
    <source>
        <dbReference type="EMBL" id="MBW0522294.1"/>
    </source>
</evidence>
<dbReference type="AlphaFoldDB" id="A0A9Q3I154"/>
<proteinExistence type="predicted"/>
<protein>
    <recommendedName>
        <fullName evidence="3">GAG-pre-integrase domain-containing protein</fullName>
    </recommendedName>
</protein>